<keyword evidence="4" id="KW-0804">Transcription</keyword>
<keyword evidence="9" id="KW-1185">Reference proteome</keyword>
<dbReference type="InterPro" id="IPR001138">
    <property type="entry name" value="Zn2Cys6_DnaBD"/>
</dbReference>
<evidence type="ECO:0000256" key="4">
    <source>
        <dbReference type="ARBA" id="ARBA00023163"/>
    </source>
</evidence>
<feature type="region of interest" description="Disordered" evidence="6">
    <location>
        <begin position="50"/>
        <end position="69"/>
    </location>
</feature>
<dbReference type="PANTHER" id="PTHR47338">
    <property type="entry name" value="ZN(II)2CYS6 TRANSCRIPTION FACTOR (EUROFUNG)-RELATED"/>
    <property type="match status" value="1"/>
</dbReference>
<accession>A0AAV9VTR1</accession>
<evidence type="ECO:0000313" key="9">
    <source>
        <dbReference type="Proteomes" id="UP001370758"/>
    </source>
</evidence>
<evidence type="ECO:0000259" key="7">
    <source>
        <dbReference type="PROSITE" id="PS50048"/>
    </source>
</evidence>
<reference evidence="8 9" key="1">
    <citation type="submission" date="2023-08" db="EMBL/GenBank/DDBJ databases">
        <authorList>
            <person name="Palmer J.M."/>
        </authorList>
    </citation>
    <scope>NUCLEOTIDE SEQUENCE [LARGE SCALE GENOMIC DNA]</scope>
    <source>
        <strain evidence="8 9">TWF481</strain>
    </source>
</reference>
<evidence type="ECO:0000256" key="2">
    <source>
        <dbReference type="ARBA" id="ARBA00022723"/>
    </source>
</evidence>
<comment type="caution">
    <text evidence="8">The sequence shown here is derived from an EMBL/GenBank/DDBJ whole genome shotgun (WGS) entry which is preliminary data.</text>
</comment>
<dbReference type="EMBL" id="JAVHJL010000012">
    <property type="protein sequence ID" value="KAK6495889.1"/>
    <property type="molecule type" value="Genomic_DNA"/>
</dbReference>
<dbReference type="Pfam" id="PF00172">
    <property type="entry name" value="Zn_clus"/>
    <property type="match status" value="1"/>
</dbReference>
<evidence type="ECO:0000313" key="8">
    <source>
        <dbReference type="EMBL" id="KAK6495889.1"/>
    </source>
</evidence>
<proteinExistence type="predicted"/>
<dbReference type="PROSITE" id="PS00463">
    <property type="entry name" value="ZN2_CY6_FUNGAL_1"/>
    <property type="match status" value="1"/>
</dbReference>
<keyword evidence="2" id="KW-0479">Metal-binding</keyword>
<organism evidence="8 9">
    <name type="scientific">Arthrobotrys musiformis</name>
    <dbReference type="NCBI Taxonomy" id="47236"/>
    <lineage>
        <taxon>Eukaryota</taxon>
        <taxon>Fungi</taxon>
        <taxon>Dikarya</taxon>
        <taxon>Ascomycota</taxon>
        <taxon>Pezizomycotina</taxon>
        <taxon>Orbiliomycetes</taxon>
        <taxon>Orbiliales</taxon>
        <taxon>Orbiliaceae</taxon>
        <taxon>Arthrobotrys</taxon>
    </lineage>
</organism>
<evidence type="ECO:0000256" key="3">
    <source>
        <dbReference type="ARBA" id="ARBA00023015"/>
    </source>
</evidence>
<dbReference type="PROSITE" id="PS50048">
    <property type="entry name" value="ZN2_CY6_FUNGAL_2"/>
    <property type="match status" value="1"/>
</dbReference>
<dbReference type="SUPFAM" id="SSF57701">
    <property type="entry name" value="Zn2/Cys6 DNA-binding domain"/>
    <property type="match status" value="1"/>
</dbReference>
<sequence>MQPIANSHTHVNMRNSCRFCRHRKIKCSRQNICSACRQRKTDCIYEAEASKGRPRKGAPKGGRIEKIEGGTPKAPLIYDNITPFSSITKRIDAADQETVIHGSGNTSTSSFGLSDIDNESIRGIINYEIIEIVCSNVSNLRCEPSGRNKPRLISKSLLMDRSSRMFEPEPRISFEDPLIQLQSEAHAIFQMIDVWLLEHPLSRIISKTLLLHSVTNTEYDPALLSIILSDAFGFSMGKGRSEKAEKLYYWATACLQNISDSAATMSTAQTLILLGWHELRQNRPKRAICYFIKSSRVVQILLEGITDGKSPCTSQINGVREREVQTELIINMQLVTSALRLWMLLQMNPSLNLIDLHEAKSPATPLISKETDSKLIELDLASDNVSTLNAQAKSIRSLFFLSATTFTASRLLAIYDEYAISSFTENCRAAINNVRESFYSASQNPMSMEFDLMISKSSILTRETRRNLMSQEIPQLNNNAGLPTELIVIALDVSAHILRHLVGFYGGGHTVVSTNSARHADLARISAMTLDLLESGRLPLFASRIRDTKRLLRGIKLVLQNLSSVPHIELRSSDPGSSNWSVSSFQWPPMTTYYTEGPLQIVPGVSD</sequence>
<dbReference type="InterPro" id="IPR050815">
    <property type="entry name" value="TF_fung"/>
</dbReference>
<evidence type="ECO:0000256" key="5">
    <source>
        <dbReference type="ARBA" id="ARBA00023242"/>
    </source>
</evidence>
<dbReference type="GO" id="GO:0000981">
    <property type="term" value="F:DNA-binding transcription factor activity, RNA polymerase II-specific"/>
    <property type="evidence" value="ECO:0007669"/>
    <property type="project" value="InterPro"/>
</dbReference>
<dbReference type="GO" id="GO:0008270">
    <property type="term" value="F:zinc ion binding"/>
    <property type="evidence" value="ECO:0007669"/>
    <property type="project" value="InterPro"/>
</dbReference>
<keyword evidence="5" id="KW-0539">Nucleus</keyword>
<dbReference type="GO" id="GO:0005634">
    <property type="term" value="C:nucleus"/>
    <property type="evidence" value="ECO:0007669"/>
    <property type="project" value="UniProtKB-SubCell"/>
</dbReference>
<dbReference type="Proteomes" id="UP001370758">
    <property type="component" value="Unassembled WGS sequence"/>
</dbReference>
<evidence type="ECO:0000256" key="6">
    <source>
        <dbReference type="SAM" id="MobiDB-lite"/>
    </source>
</evidence>
<comment type="subcellular location">
    <subcellularLocation>
        <location evidence="1">Nucleus</location>
    </subcellularLocation>
</comment>
<feature type="domain" description="Zn(2)-C6 fungal-type" evidence="7">
    <location>
        <begin position="16"/>
        <end position="45"/>
    </location>
</feature>
<dbReference type="AlphaFoldDB" id="A0AAV9VTR1"/>
<name>A0AAV9VTR1_9PEZI</name>
<dbReference type="Gene3D" id="4.10.240.10">
    <property type="entry name" value="Zn(2)-C6 fungal-type DNA-binding domain"/>
    <property type="match status" value="1"/>
</dbReference>
<evidence type="ECO:0000256" key="1">
    <source>
        <dbReference type="ARBA" id="ARBA00004123"/>
    </source>
</evidence>
<keyword evidence="3" id="KW-0805">Transcription regulation</keyword>
<protein>
    <recommendedName>
        <fullName evidence="7">Zn(2)-C6 fungal-type domain-containing protein</fullName>
    </recommendedName>
</protein>
<dbReference type="PANTHER" id="PTHR47338:SF5">
    <property type="entry name" value="ZN(II)2CYS6 TRANSCRIPTION FACTOR (EUROFUNG)"/>
    <property type="match status" value="1"/>
</dbReference>
<dbReference type="CDD" id="cd00067">
    <property type="entry name" value="GAL4"/>
    <property type="match status" value="1"/>
</dbReference>
<dbReference type="CDD" id="cd12148">
    <property type="entry name" value="fungal_TF_MHR"/>
    <property type="match status" value="1"/>
</dbReference>
<dbReference type="SMART" id="SM00066">
    <property type="entry name" value="GAL4"/>
    <property type="match status" value="1"/>
</dbReference>
<gene>
    <name evidence="8" type="ORF">TWF481_002934</name>
</gene>
<dbReference type="InterPro" id="IPR036864">
    <property type="entry name" value="Zn2-C6_fun-type_DNA-bd_sf"/>
</dbReference>